<feature type="region of interest" description="Disordered" evidence="12">
    <location>
        <begin position="1161"/>
        <end position="1184"/>
    </location>
</feature>
<dbReference type="InterPro" id="IPR029044">
    <property type="entry name" value="Nucleotide-diphossugar_trans"/>
</dbReference>
<evidence type="ECO:0000256" key="2">
    <source>
        <dbReference type="ARBA" id="ARBA00004987"/>
    </source>
</evidence>
<comment type="caution">
    <text evidence="15">The sequence shown here is derived from an EMBL/GenBank/DDBJ whole genome shotgun (WGS) entry which is preliminary data.</text>
</comment>
<dbReference type="SMART" id="SM01217">
    <property type="entry name" value="Fn3_like"/>
    <property type="match status" value="1"/>
</dbReference>
<comment type="pathway">
    <text evidence="2 11">Glycan metabolism; cellulose degradation.</text>
</comment>
<dbReference type="Gene3D" id="3.40.50.1000">
    <property type="entry name" value="HAD superfamily/HAD-like"/>
    <property type="match status" value="1"/>
</dbReference>
<sequence>MLLWLVDSLILKPGDTLWMAVNEDVDDEFRIGQLVAKTFPSIDFRLVRLRHQTKGACETRLWAGLENIIDIQEKKAISTKANTGAYVFPSASSLKTWAAHSLDAKREDGSELAEYYTSQTIALMLRGHVPFLGIPVENTDFSCVGTPAQLQDLLALLKTNPAVFPPSYNRGASALTLILPPDVPLADVGSVTFAQLAKYRIPFHDIHFGKPCADIYVDDRAVNSNLDTAKEIGWLLDDSIASPMNHGQLTSSRQRDQSPMIEARDFNTIQIIGDRVIKSSKSATILGELYFYSHMPSSLSHVFPAIYAVDLIPETGTYSISMENRRGLTFSHLLVGRSITKGRMSTFLRTLHTIHSSSSTRAPTLSISSDLEAQFASRSPSRTESQVNIYSNYGPKLRSRYHQFKSQYDSLGPLAASLFEKLNQCLDTFEIENKGIYASIIHGDPVFSNAILSKDEKAVSFIDVRCQLGSTITPEGDIHYDLAKVLQSLCGYDHVMFMNASNYNLSHALENPEPLLDEADISLLEELQAQFFSFVEKTSVMKTPYYLPSREVAKEVQEARTAPGADSRLPICSLSYPGQHCPQFLRERTQQLSMLPSLFIAVFAAVPVLGLEAPERFYPSTWGSGGPDGWDEAYEKARDFVSQLTLAEKVNLTTGTGWQADRCDGPLGVRYADKVSAFPAGVNAAATWSRSLIKARGAAMGAEFYGKGIDIQLGPSSEGVVACVKHFILNEQEHFRGSVSSLVNDRVMHEVYLWPFADAVRAGVGSVMCSYNRVNGTYSCENAYTNYLLKNELNFQGFVMSDWGAQHTSIESALNGLDMTMPGDRFGRETAGYQSLWGGALTEAVLADQVPQWRLDDMVVRIMAAYYKVHVGDKEERPDINFHAWTNATEGPVYFVANETWEVVNEHVDVAADHADLIREIGAKSIVLLKNEGVLPLGKPESVAVIGEDAQDNPNGVNWCSNWDLEAAMEAAVDAEVAIVFANANAGENYVFVGDNEGDRNNLTLWNGGDALITAVASINPNTIVVLHTVGPVLIEDYKQHPNITAILWAGLPGQESGNSLVDDLNAGLFIDYRHFDKEDIEPSYEFGFGLSYTTFEYSDLEIELVAEDGPSYEAADGVTEEAPVYGELGSREDFLFPEGFEVIPKYVYSWVLEEPAGPQDIKIDESSRSGEAQRVHPAGGAPGGNPGLYEVVYRVSVTVENTGDVAGTEIVQLYLSHGDSDGPVRVLRGFEDVELEPEEAKTVTFDLTYRDLATWAVEEENWVISKANKTVYVGSSSRDLRLDAELEV</sequence>
<keyword evidence="8 11" id="KW-0119">Carbohydrate metabolism</keyword>
<reference evidence="15" key="1">
    <citation type="submission" date="2022-11" db="EMBL/GenBank/DDBJ databases">
        <authorList>
            <person name="Scott C."/>
            <person name="Bruce N."/>
        </authorList>
    </citation>
    <scope>NUCLEOTIDE SEQUENCE</scope>
</reference>
<keyword evidence="9 11" id="KW-0326">Glycosidase</keyword>
<feature type="compositionally biased region" description="Basic and acidic residues" evidence="12">
    <location>
        <begin position="1162"/>
        <end position="1175"/>
    </location>
</feature>
<dbReference type="PROSITE" id="PS00775">
    <property type="entry name" value="GLYCOSYL_HYDROL_F3"/>
    <property type="match status" value="1"/>
</dbReference>
<proteinExistence type="inferred from homology"/>
<gene>
    <name evidence="15" type="ORF">PPNO1_LOCUS9168</name>
</gene>
<evidence type="ECO:0000256" key="4">
    <source>
        <dbReference type="ARBA" id="ARBA00012744"/>
    </source>
</evidence>
<dbReference type="InterPro" id="IPR026891">
    <property type="entry name" value="Fn3-like"/>
</dbReference>
<dbReference type="GO" id="GO:0008422">
    <property type="term" value="F:beta-glucosidase activity"/>
    <property type="evidence" value="ECO:0007669"/>
    <property type="project" value="UniProtKB-EC"/>
</dbReference>
<dbReference type="SUPFAM" id="SSF51445">
    <property type="entry name" value="(Trans)glycosidases"/>
    <property type="match status" value="1"/>
</dbReference>
<evidence type="ECO:0000313" key="15">
    <source>
        <dbReference type="EMBL" id="CAI4219615.1"/>
    </source>
</evidence>
<evidence type="ECO:0000256" key="1">
    <source>
        <dbReference type="ARBA" id="ARBA00000448"/>
    </source>
</evidence>
<evidence type="ECO:0000259" key="14">
    <source>
        <dbReference type="SMART" id="SM01217"/>
    </source>
</evidence>
<name>A0A9P1HBR6_9PEZI</name>
<dbReference type="OrthoDB" id="416222at2759"/>
<dbReference type="InterPro" id="IPR036962">
    <property type="entry name" value="Glyco_hydro_3_N_sf"/>
</dbReference>
<evidence type="ECO:0000256" key="13">
    <source>
        <dbReference type="SAM" id="SignalP"/>
    </source>
</evidence>
<dbReference type="InterPro" id="IPR011009">
    <property type="entry name" value="Kinase-like_dom_sf"/>
</dbReference>
<evidence type="ECO:0000256" key="3">
    <source>
        <dbReference type="ARBA" id="ARBA00005336"/>
    </source>
</evidence>
<dbReference type="SUPFAM" id="SSF52279">
    <property type="entry name" value="Beta-D-glucan exohydrolase, C-terminal domain"/>
    <property type="match status" value="1"/>
</dbReference>
<keyword evidence="10 11" id="KW-0624">Polysaccharide degradation</keyword>
<evidence type="ECO:0000256" key="6">
    <source>
        <dbReference type="ARBA" id="ARBA00022801"/>
    </source>
</evidence>
<dbReference type="Proteomes" id="UP000838763">
    <property type="component" value="Unassembled WGS sequence"/>
</dbReference>
<dbReference type="Gene3D" id="3.20.20.300">
    <property type="entry name" value="Glycoside hydrolase, family 3, N-terminal domain"/>
    <property type="match status" value="2"/>
</dbReference>
<evidence type="ECO:0000256" key="12">
    <source>
        <dbReference type="SAM" id="MobiDB-lite"/>
    </source>
</evidence>
<dbReference type="InterPro" id="IPR023214">
    <property type="entry name" value="HAD_sf"/>
</dbReference>
<keyword evidence="6 11" id="KW-0378">Hydrolase</keyword>
<evidence type="ECO:0000256" key="8">
    <source>
        <dbReference type="ARBA" id="ARBA00023277"/>
    </source>
</evidence>
<dbReference type="Pfam" id="PF01915">
    <property type="entry name" value="Glyco_hydro_3_C"/>
    <property type="match status" value="1"/>
</dbReference>
<organism evidence="15 16">
    <name type="scientific">Parascedosporium putredinis</name>
    <dbReference type="NCBI Taxonomy" id="1442378"/>
    <lineage>
        <taxon>Eukaryota</taxon>
        <taxon>Fungi</taxon>
        <taxon>Dikarya</taxon>
        <taxon>Ascomycota</taxon>
        <taxon>Pezizomycotina</taxon>
        <taxon>Sordariomycetes</taxon>
        <taxon>Hypocreomycetidae</taxon>
        <taxon>Microascales</taxon>
        <taxon>Microascaceae</taxon>
        <taxon>Parascedosporium</taxon>
    </lineage>
</organism>
<dbReference type="InterPro" id="IPR002772">
    <property type="entry name" value="Glyco_hydro_3_C"/>
</dbReference>
<evidence type="ECO:0000256" key="10">
    <source>
        <dbReference type="ARBA" id="ARBA00023326"/>
    </source>
</evidence>
<dbReference type="EMBL" id="CALLCH030000020">
    <property type="protein sequence ID" value="CAI4219615.1"/>
    <property type="molecule type" value="Genomic_DNA"/>
</dbReference>
<dbReference type="InterPro" id="IPR013783">
    <property type="entry name" value="Ig-like_fold"/>
</dbReference>
<dbReference type="Pfam" id="PF14310">
    <property type="entry name" value="Fn3-like"/>
    <property type="match status" value="1"/>
</dbReference>
<dbReference type="GO" id="GO:0005576">
    <property type="term" value="C:extracellular region"/>
    <property type="evidence" value="ECO:0007669"/>
    <property type="project" value="UniProtKB-SubCell"/>
</dbReference>
<feature type="domain" description="Fibronectin type III-like" evidence="14">
    <location>
        <begin position="1210"/>
        <end position="1278"/>
    </location>
</feature>
<comment type="similarity">
    <text evidence="3 11">Belongs to the glycosyl hydrolase 3 family.</text>
</comment>
<keyword evidence="7" id="KW-0325">Glycoprotein</keyword>
<dbReference type="EC" id="3.2.1.21" evidence="4 11"/>
<dbReference type="InterPro" id="IPR017853">
    <property type="entry name" value="GH"/>
</dbReference>
<dbReference type="InterPro" id="IPR036881">
    <property type="entry name" value="Glyco_hydro_3_C_sf"/>
</dbReference>
<dbReference type="PANTHER" id="PTHR42715:SF29">
    <property type="entry name" value="BETA-GLUCOSIDASE A-RELATED"/>
    <property type="match status" value="1"/>
</dbReference>
<evidence type="ECO:0000313" key="16">
    <source>
        <dbReference type="Proteomes" id="UP000838763"/>
    </source>
</evidence>
<evidence type="ECO:0000256" key="11">
    <source>
        <dbReference type="RuleBase" id="RU361161"/>
    </source>
</evidence>
<evidence type="ECO:0000256" key="9">
    <source>
        <dbReference type="ARBA" id="ARBA00023295"/>
    </source>
</evidence>
<accession>A0A9P1HBR6</accession>
<evidence type="ECO:0000256" key="5">
    <source>
        <dbReference type="ARBA" id="ARBA00022729"/>
    </source>
</evidence>
<dbReference type="SUPFAM" id="SSF56112">
    <property type="entry name" value="Protein kinase-like (PK-like)"/>
    <property type="match status" value="1"/>
</dbReference>
<keyword evidence="16" id="KW-1185">Reference proteome</keyword>
<dbReference type="InterPro" id="IPR050288">
    <property type="entry name" value="Cellulose_deg_GH3"/>
</dbReference>
<feature type="signal peptide" evidence="13">
    <location>
        <begin position="1"/>
        <end position="16"/>
    </location>
</feature>
<dbReference type="Pfam" id="PF00933">
    <property type="entry name" value="Glyco_hydro_3"/>
    <property type="match status" value="1"/>
</dbReference>
<dbReference type="Gene3D" id="3.40.50.1700">
    <property type="entry name" value="Glycoside hydrolase family 3 C-terminal domain"/>
    <property type="match status" value="3"/>
</dbReference>
<dbReference type="InterPro" id="IPR001764">
    <property type="entry name" value="Glyco_hydro_3_N"/>
</dbReference>
<dbReference type="PANTHER" id="PTHR42715">
    <property type="entry name" value="BETA-GLUCOSIDASE"/>
    <property type="match status" value="1"/>
</dbReference>
<dbReference type="GO" id="GO:0009251">
    <property type="term" value="P:glucan catabolic process"/>
    <property type="evidence" value="ECO:0007669"/>
    <property type="project" value="TreeGrafter"/>
</dbReference>
<feature type="chain" id="PRO_5040504253" description="beta-glucosidase" evidence="13">
    <location>
        <begin position="17"/>
        <end position="1289"/>
    </location>
</feature>
<dbReference type="InterPro" id="IPR019800">
    <property type="entry name" value="Glyco_hydro_3_AS"/>
</dbReference>
<evidence type="ECO:0000256" key="7">
    <source>
        <dbReference type="ARBA" id="ARBA00023180"/>
    </source>
</evidence>
<keyword evidence="5 13" id="KW-0732">Signal</keyword>
<dbReference type="Gene3D" id="3.90.550.10">
    <property type="entry name" value="Spore Coat Polysaccharide Biosynthesis Protein SpsA, Chain A"/>
    <property type="match status" value="1"/>
</dbReference>
<protein>
    <recommendedName>
        <fullName evidence="4 11">beta-glucosidase</fullName>
        <ecNumber evidence="4 11">3.2.1.21</ecNumber>
    </recommendedName>
</protein>
<comment type="catalytic activity">
    <reaction evidence="1 11">
        <text>Hydrolysis of terminal, non-reducing beta-D-glucosyl residues with release of beta-D-glucose.</text>
        <dbReference type="EC" id="3.2.1.21"/>
    </reaction>
</comment>
<dbReference type="Gene3D" id="2.60.40.10">
    <property type="entry name" value="Immunoglobulins"/>
    <property type="match status" value="1"/>
</dbReference>